<feature type="transmembrane region" description="Helical" evidence="3">
    <location>
        <begin position="12"/>
        <end position="31"/>
    </location>
</feature>
<evidence type="ECO:0000256" key="1">
    <source>
        <dbReference type="ARBA" id="ARBA00004241"/>
    </source>
</evidence>
<dbReference type="NCBIfam" id="TIGR02532">
    <property type="entry name" value="IV_pilin_GFxxxE"/>
    <property type="match status" value="1"/>
</dbReference>
<evidence type="ECO:0000256" key="3">
    <source>
        <dbReference type="SAM" id="Phobius"/>
    </source>
</evidence>
<dbReference type="GO" id="GO:0009986">
    <property type="term" value="C:cell surface"/>
    <property type="evidence" value="ECO:0007669"/>
    <property type="project" value="UniProtKB-SubCell"/>
</dbReference>
<keyword evidence="3" id="KW-0812">Transmembrane</keyword>
<dbReference type="RefSeq" id="WP_006830947.1">
    <property type="nucleotide sequence ID" value="NZ_AJYB01000059.1"/>
</dbReference>
<accession>A0AA87LRT4</accession>
<evidence type="ECO:0000313" key="5">
    <source>
        <dbReference type="Proteomes" id="UP000004725"/>
    </source>
</evidence>
<comment type="subcellular location">
    <subcellularLocation>
        <location evidence="1">Cell surface</location>
    </subcellularLocation>
</comment>
<evidence type="ECO:0000313" key="4">
    <source>
        <dbReference type="EMBL" id="EIM05624.1"/>
    </source>
</evidence>
<comment type="caution">
    <text evidence="4">The sequence shown here is derived from an EMBL/GenBank/DDBJ whole genome shotgun (WGS) entry which is preliminary data.</text>
</comment>
<reference evidence="4 5" key="1">
    <citation type="journal article" date="2012" name="J. Bacteriol.">
        <title>Genome Sequence of the Antarctic Psychrophile Bacterium Planococcus antarcticus DSM 14505.</title>
        <authorList>
            <person name="Margolles A."/>
            <person name="Gueimonde M."/>
            <person name="Sanchez B."/>
        </authorList>
    </citation>
    <scope>NUCLEOTIDE SEQUENCE [LARGE SCALE GENOMIC DNA]</scope>
    <source>
        <strain evidence="4 5">DSM 14505</strain>
    </source>
</reference>
<organism evidence="4 5">
    <name type="scientific">Planococcus antarcticus DSM 14505</name>
    <dbReference type="NCBI Taxonomy" id="1185653"/>
    <lineage>
        <taxon>Bacteria</taxon>
        <taxon>Bacillati</taxon>
        <taxon>Bacillota</taxon>
        <taxon>Bacilli</taxon>
        <taxon>Bacillales</taxon>
        <taxon>Caryophanaceae</taxon>
        <taxon>Planococcus</taxon>
    </lineage>
</organism>
<dbReference type="EMBL" id="AJYB01000059">
    <property type="protein sequence ID" value="EIM05624.1"/>
    <property type="molecule type" value="Genomic_DNA"/>
</dbReference>
<proteinExistence type="predicted"/>
<dbReference type="Pfam" id="PF07963">
    <property type="entry name" value="N_methyl"/>
    <property type="match status" value="1"/>
</dbReference>
<evidence type="ECO:0000256" key="2">
    <source>
        <dbReference type="ARBA" id="ARBA00023287"/>
    </source>
</evidence>
<dbReference type="PROSITE" id="PS00409">
    <property type="entry name" value="PROKAR_NTER_METHYL"/>
    <property type="match status" value="1"/>
</dbReference>
<keyword evidence="2" id="KW-0178">Competence</keyword>
<keyword evidence="3" id="KW-0472">Membrane</keyword>
<evidence type="ECO:0008006" key="6">
    <source>
        <dbReference type="Google" id="ProtNLM"/>
    </source>
</evidence>
<protein>
    <recommendedName>
        <fullName evidence="6">Prepilin-type N-terminal cleavage/methylation domain-containing protein</fullName>
    </recommendedName>
</protein>
<keyword evidence="3" id="KW-1133">Transmembrane helix</keyword>
<name>A0AA87LRT4_9BACL</name>
<dbReference type="GO" id="GO:0030420">
    <property type="term" value="P:establishment of competence for transformation"/>
    <property type="evidence" value="ECO:0007669"/>
    <property type="project" value="UniProtKB-KW"/>
</dbReference>
<gene>
    <name evidence="4" type="ORF">A1A1_14949</name>
</gene>
<dbReference type="InterPro" id="IPR012902">
    <property type="entry name" value="N_methyl_site"/>
</dbReference>
<dbReference type="AlphaFoldDB" id="A0AA87LRT4"/>
<sequence>MKNERGFTLVEVLASLVILSIVLMSFMAVFANTNRMAVNNSEKLVIINLADAYLERIKINPTEFIGKTPPTMMNCPPPETVKKCATITVSPATLPINGKSYSVTIQLKQDTNEKSLFLLNTVVTVRSPDKKVSSSVEGYVSYGK</sequence>
<dbReference type="Proteomes" id="UP000004725">
    <property type="component" value="Unassembled WGS sequence"/>
</dbReference>